<dbReference type="EMBL" id="GBBI01004540">
    <property type="protein sequence ID" value="JAC14172.1"/>
    <property type="molecule type" value="mRNA"/>
</dbReference>
<evidence type="ECO:0000256" key="1">
    <source>
        <dbReference type="ARBA" id="ARBA00022737"/>
    </source>
</evidence>
<evidence type="ECO:0000256" key="3">
    <source>
        <dbReference type="PROSITE-ProRule" id="PRU00023"/>
    </source>
</evidence>
<proteinExistence type="evidence at transcript level"/>
<dbReference type="Pfam" id="PF00023">
    <property type="entry name" value="Ank"/>
    <property type="match status" value="1"/>
</dbReference>
<keyword evidence="1" id="KW-0677">Repeat</keyword>
<dbReference type="Pfam" id="PF12796">
    <property type="entry name" value="Ank_2"/>
    <property type="match status" value="1"/>
</dbReference>
<accession>A0A023EYI4</accession>
<dbReference type="SMART" id="SM00248">
    <property type="entry name" value="ANK"/>
    <property type="match status" value="4"/>
</dbReference>
<evidence type="ECO:0000313" key="6">
    <source>
        <dbReference type="EMBL" id="JAC14172.1"/>
    </source>
</evidence>
<feature type="non-terminal residue" evidence="6">
    <location>
        <position position="1"/>
    </location>
</feature>
<dbReference type="GO" id="GO:0005634">
    <property type="term" value="C:nucleus"/>
    <property type="evidence" value="ECO:0007669"/>
    <property type="project" value="TreeGrafter"/>
</dbReference>
<dbReference type="AlphaFoldDB" id="A0A023EYI4"/>
<evidence type="ECO:0000256" key="2">
    <source>
        <dbReference type="ARBA" id="ARBA00023043"/>
    </source>
</evidence>
<dbReference type="InterPro" id="IPR002110">
    <property type="entry name" value="Ankyrin_rpt"/>
</dbReference>
<dbReference type="PANTHER" id="PTHR24201:SF16">
    <property type="entry name" value="ANKYRIN-1-LIKE-RELATED"/>
    <property type="match status" value="1"/>
</dbReference>
<keyword evidence="2 3" id="KW-0040">ANK repeat</keyword>
<feature type="repeat" description="ANK" evidence="3">
    <location>
        <begin position="107"/>
        <end position="139"/>
    </location>
</feature>
<name>A0A023EYI4_TRIIF</name>
<keyword evidence="4" id="KW-0175">Coiled coil</keyword>
<dbReference type="Gene3D" id="1.25.40.20">
    <property type="entry name" value="Ankyrin repeat-containing domain"/>
    <property type="match status" value="1"/>
</dbReference>
<dbReference type="PRINTS" id="PR01415">
    <property type="entry name" value="ANKYRIN"/>
</dbReference>
<dbReference type="PROSITE" id="PS50297">
    <property type="entry name" value="ANK_REP_REGION"/>
    <property type="match status" value="3"/>
</dbReference>
<sequence>NQKGPSILEMGKQLLIKAKIGNASEVLELISKGAPFATDWVGTSPLHWAAFNNHVEVSETLLLAGICRDAKNKVNRTPLHIAAQRGNHKVIEVLLTFGADVNCKDILKMTPLHWAAENGSKESVQLLLDYGAELSSMNVFDKTPAMIAKDCNHYEALKLIEDTEAMDPALRAMAARLLRRKSKANVIAKSPDNVTPPNFTALTLKVVPKKQKIGIVFDKEDPLTGERTLELIKNEAVPVVINNLSANSDILKSHAIIYDSNNGPITTLPTVINGQKDGLSSAPRSLCKDPNENMPSTGSVMSDPKLAEVSSAETSPRNGTSSSSSSKKIITIKADQLINMTKERKVIITDSRTISNARYFEGKLYTEDQKEELAEKVNAKLQEAKKKSDSLISQLKKVNEEIDSYNKLLGSLHKTWPVH</sequence>
<feature type="repeat" description="ANK" evidence="3">
    <location>
        <begin position="74"/>
        <end position="106"/>
    </location>
</feature>
<evidence type="ECO:0000256" key="5">
    <source>
        <dbReference type="SAM" id="MobiDB-lite"/>
    </source>
</evidence>
<feature type="coiled-coil region" evidence="4">
    <location>
        <begin position="367"/>
        <end position="408"/>
    </location>
</feature>
<protein>
    <submittedName>
        <fullName evidence="6">Putative ga binding protein beta chain transcription factor</fullName>
    </submittedName>
</protein>
<dbReference type="InterPro" id="IPR036770">
    <property type="entry name" value="Ankyrin_rpt-contain_sf"/>
</dbReference>
<dbReference type="InterPro" id="IPR050776">
    <property type="entry name" value="Ank_Repeat/CDKN_Inhibitor"/>
</dbReference>
<dbReference type="SUPFAM" id="SSF48403">
    <property type="entry name" value="Ankyrin repeat"/>
    <property type="match status" value="1"/>
</dbReference>
<feature type="region of interest" description="Disordered" evidence="5">
    <location>
        <begin position="279"/>
        <end position="327"/>
    </location>
</feature>
<dbReference type="PANTHER" id="PTHR24201">
    <property type="entry name" value="ANK_REP_REGION DOMAIN-CONTAINING PROTEIN"/>
    <property type="match status" value="1"/>
</dbReference>
<dbReference type="PROSITE" id="PS50088">
    <property type="entry name" value="ANK_REPEAT"/>
    <property type="match status" value="3"/>
</dbReference>
<reference evidence="6" key="1">
    <citation type="journal article" date="2014" name="PLoS Negl. Trop. Dis.">
        <title>An updated insight into the Sialotranscriptome of Triatoma infestans: developmental stage and geographic variations.</title>
        <authorList>
            <person name="Schwarz A."/>
            <person name="Medrano-Mercado N."/>
            <person name="Schaub G.A."/>
            <person name="Struchiner C.J."/>
            <person name="Bargues M.D."/>
            <person name="Levy M.Z."/>
            <person name="Ribeiro J.M."/>
        </authorList>
    </citation>
    <scope>NUCLEOTIDE SEQUENCE</scope>
    <source>
        <strain evidence="6">Chile</strain>
        <tissue evidence="6">Salivary glands</tissue>
    </source>
</reference>
<organism evidence="6">
    <name type="scientific">Triatoma infestans</name>
    <name type="common">Assassin bug</name>
    <dbReference type="NCBI Taxonomy" id="30076"/>
    <lineage>
        <taxon>Eukaryota</taxon>
        <taxon>Metazoa</taxon>
        <taxon>Ecdysozoa</taxon>
        <taxon>Arthropoda</taxon>
        <taxon>Hexapoda</taxon>
        <taxon>Insecta</taxon>
        <taxon>Pterygota</taxon>
        <taxon>Neoptera</taxon>
        <taxon>Paraneoptera</taxon>
        <taxon>Hemiptera</taxon>
        <taxon>Heteroptera</taxon>
        <taxon>Panheteroptera</taxon>
        <taxon>Cimicomorpha</taxon>
        <taxon>Reduviidae</taxon>
        <taxon>Triatominae</taxon>
        <taxon>Triatoma</taxon>
    </lineage>
</organism>
<evidence type="ECO:0000256" key="4">
    <source>
        <dbReference type="SAM" id="Coils"/>
    </source>
</evidence>
<feature type="repeat" description="ANK" evidence="3">
    <location>
        <begin position="41"/>
        <end position="73"/>
    </location>
</feature>